<protein>
    <submittedName>
        <fullName evidence="4">Uncharacterized protein</fullName>
    </submittedName>
</protein>
<dbReference type="PANTHER" id="PTHR11242:SF0">
    <property type="entry name" value="TPR_REGION DOMAIN-CONTAINING PROTEIN"/>
    <property type="match status" value="1"/>
</dbReference>
<dbReference type="PANTHER" id="PTHR11242">
    <property type="entry name" value="ARYL HYDROCARBON RECEPTOR INTERACTING PROTEIN RELATED"/>
    <property type="match status" value="1"/>
</dbReference>
<proteinExistence type="predicted"/>
<dbReference type="InterPro" id="IPR039663">
    <property type="entry name" value="AIP/AIPL1/TTC9"/>
</dbReference>
<name>A0ABM3R9D5_SPIOL</name>
<evidence type="ECO:0000256" key="2">
    <source>
        <dbReference type="ARBA" id="ARBA00022803"/>
    </source>
</evidence>
<sequence>MCSLEVYNKFRGKLNQILTEGESLMEEDELFIDLISKSENLRDVLDLAKDMKEVGNDFFKQESIEDALEKYGYAGIILGCFQFDEDVDRLEFFDMGKCILLNSAACFSKKMEYGMVCRLCSIILEFNPCNVKALFRRAMTALELGRSDLAYWDLFMASHQEPKTQRYVGSWRRLNVPI</sequence>
<evidence type="ECO:0000313" key="3">
    <source>
        <dbReference type="Proteomes" id="UP000813463"/>
    </source>
</evidence>
<keyword evidence="1" id="KW-0677">Repeat</keyword>
<dbReference type="Gene3D" id="1.25.40.10">
    <property type="entry name" value="Tetratricopeptide repeat domain"/>
    <property type="match status" value="1"/>
</dbReference>
<dbReference type="Proteomes" id="UP000813463">
    <property type="component" value="Chromosome 2"/>
</dbReference>
<keyword evidence="2" id="KW-0802">TPR repeat</keyword>
<dbReference type="SUPFAM" id="SSF48452">
    <property type="entry name" value="TPR-like"/>
    <property type="match status" value="1"/>
</dbReference>
<reference evidence="4" key="2">
    <citation type="submission" date="2025-08" db="UniProtKB">
        <authorList>
            <consortium name="RefSeq"/>
        </authorList>
    </citation>
    <scope>IDENTIFICATION</scope>
    <source>
        <tissue evidence="4">Leaf</tissue>
    </source>
</reference>
<gene>
    <name evidence="4" type="primary">LOC130467669</name>
</gene>
<evidence type="ECO:0000313" key="4">
    <source>
        <dbReference type="RefSeq" id="XP_056692228.1"/>
    </source>
</evidence>
<organism evidence="3 4">
    <name type="scientific">Spinacia oleracea</name>
    <name type="common">Spinach</name>
    <dbReference type="NCBI Taxonomy" id="3562"/>
    <lineage>
        <taxon>Eukaryota</taxon>
        <taxon>Viridiplantae</taxon>
        <taxon>Streptophyta</taxon>
        <taxon>Embryophyta</taxon>
        <taxon>Tracheophyta</taxon>
        <taxon>Spermatophyta</taxon>
        <taxon>Magnoliopsida</taxon>
        <taxon>eudicotyledons</taxon>
        <taxon>Gunneridae</taxon>
        <taxon>Pentapetalae</taxon>
        <taxon>Caryophyllales</taxon>
        <taxon>Chenopodiaceae</taxon>
        <taxon>Chenopodioideae</taxon>
        <taxon>Anserineae</taxon>
        <taxon>Spinacia</taxon>
    </lineage>
</organism>
<keyword evidence="3" id="KW-1185">Reference proteome</keyword>
<accession>A0ABM3R9D5</accession>
<dbReference type="InterPro" id="IPR011990">
    <property type="entry name" value="TPR-like_helical_dom_sf"/>
</dbReference>
<evidence type="ECO:0000256" key="1">
    <source>
        <dbReference type="ARBA" id="ARBA00022737"/>
    </source>
</evidence>
<dbReference type="RefSeq" id="XP_056692228.1">
    <property type="nucleotide sequence ID" value="XM_056836250.1"/>
</dbReference>
<dbReference type="GeneID" id="130467669"/>
<reference evidence="3" key="1">
    <citation type="journal article" date="2021" name="Nat. Commun.">
        <title>Genomic analyses provide insights into spinach domestication and the genetic basis of agronomic traits.</title>
        <authorList>
            <person name="Cai X."/>
            <person name="Sun X."/>
            <person name="Xu C."/>
            <person name="Sun H."/>
            <person name="Wang X."/>
            <person name="Ge C."/>
            <person name="Zhang Z."/>
            <person name="Wang Q."/>
            <person name="Fei Z."/>
            <person name="Jiao C."/>
            <person name="Wang Q."/>
        </authorList>
    </citation>
    <scope>NUCLEOTIDE SEQUENCE [LARGE SCALE GENOMIC DNA]</scope>
    <source>
        <strain evidence="3">cv. Varoflay</strain>
    </source>
</reference>